<dbReference type="GO" id="GO:0006865">
    <property type="term" value="P:amino acid transport"/>
    <property type="evidence" value="ECO:0007669"/>
    <property type="project" value="UniProtKB-KW"/>
</dbReference>
<accession>A0A916UCW9</accession>
<proteinExistence type="inferred from homology"/>
<protein>
    <submittedName>
        <fullName evidence="6">ABC transporter permease</fullName>
    </submittedName>
</protein>
<evidence type="ECO:0000259" key="5">
    <source>
        <dbReference type="Pfam" id="PF13458"/>
    </source>
</evidence>
<evidence type="ECO:0000313" key="6">
    <source>
        <dbReference type="EMBL" id="GGC66427.1"/>
    </source>
</evidence>
<reference evidence="6" key="2">
    <citation type="submission" date="2020-09" db="EMBL/GenBank/DDBJ databases">
        <authorList>
            <person name="Sun Q."/>
            <person name="Zhou Y."/>
        </authorList>
    </citation>
    <scope>NUCLEOTIDE SEQUENCE</scope>
    <source>
        <strain evidence="6">CGMCC 1.12919</strain>
    </source>
</reference>
<keyword evidence="7" id="KW-1185">Reference proteome</keyword>
<dbReference type="InterPro" id="IPR051010">
    <property type="entry name" value="BCAA_transport"/>
</dbReference>
<keyword evidence="3" id="KW-0029">Amino-acid transport</keyword>
<feature type="domain" description="Leucine-binding protein" evidence="5">
    <location>
        <begin position="35"/>
        <end position="370"/>
    </location>
</feature>
<evidence type="ECO:0000256" key="2">
    <source>
        <dbReference type="ARBA" id="ARBA00022729"/>
    </source>
</evidence>
<name>A0A916UCW9_9HYPH</name>
<comment type="similarity">
    <text evidence="1">Belongs to the leucine-binding protein family.</text>
</comment>
<feature type="signal peptide" evidence="4">
    <location>
        <begin position="1"/>
        <end position="27"/>
    </location>
</feature>
<dbReference type="EMBL" id="BMGG01000004">
    <property type="protein sequence ID" value="GGC66427.1"/>
    <property type="molecule type" value="Genomic_DNA"/>
</dbReference>
<reference evidence="6" key="1">
    <citation type="journal article" date="2014" name="Int. J. Syst. Evol. Microbiol.">
        <title>Complete genome sequence of Corynebacterium casei LMG S-19264T (=DSM 44701T), isolated from a smear-ripened cheese.</title>
        <authorList>
            <consortium name="US DOE Joint Genome Institute (JGI-PGF)"/>
            <person name="Walter F."/>
            <person name="Albersmeier A."/>
            <person name="Kalinowski J."/>
            <person name="Ruckert C."/>
        </authorList>
    </citation>
    <scope>NUCLEOTIDE SEQUENCE</scope>
    <source>
        <strain evidence="6">CGMCC 1.12919</strain>
    </source>
</reference>
<dbReference type="InterPro" id="IPR028081">
    <property type="entry name" value="Leu-bd"/>
</dbReference>
<dbReference type="PANTHER" id="PTHR30483">
    <property type="entry name" value="LEUCINE-SPECIFIC-BINDING PROTEIN"/>
    <property type="match status" value="1"/>
</dbReference>
<dbReference type="CDD" id="cd06327">
    <property type="entry name" value="PBP1_SBP-like"/>
    <property type="match status" value="1"/>
</dbReference>
<gene>
    <name evidence="6" type="ORF">GCM10010994_26280</name>
</gene>
<dbReference type="PANTHER" id="PTHR30483:SF6">
    <property type="entry name" value="PERIPLASMIC BINDING PROTEIN OF ABC TRANSPORTER FOR NATURAL AMINO ACIDS"/>
    <property type="match status" value="1"/>
</dbReference>
<comment type="caution">
    <text evidence="6">The sequence shown here is derived from an EMBL/GenBank/DDBJ whole genome shotgun (WGS) entry which is preliminary data.</text>
</comment>
<evidence type="ECO:0000256" key="4">
    <source>
        <dbReference type="SAM" id="SignalP"/>
    </source>
</evidence>
<dbReference type="Pfam" id="PF13458">
    <property type="entry name" value="Peripla_BP_6"/>
    <property type="match status" value="1"/>
</dbReference>
<dbReference type="RefSeq" id="WP_188609610.1">
    <property type="nucleotide sequence ID" value="NZ_BMGG01000004.1"/>
</dbReference>
<dbReference type="AlphaFoldDB" id="A0A916UCW9"/>
<keyword evidence="3" id="KW-0813">Transport</keyword>
<feature type="chain" id="PRO_5037642227" evidence="4">
    <location>
        <begin position="28"/>
        <end position="405"/>
    </location>
</feature>
<evidence type="ECO:0000256" key="3">
    <source>
        <dbReference type="ARBA" id="ARBA00022970"/>
    </source>
</evidence>
<organism evidence="6 7">
    <name type="scientific">Chelatococcus reniformis</name>
    <dbReference type="NCBI Taxonomy" id="1494448"/>
    <lineage>
        <taxon>Bacteria</taxon>
        <taxon>Pseudomonadati</taxon>
        <taxon>Pseudomonadota</taxon>
        <taxon>Alphaproteobacteria</taxon>
        <taxon>Hyphomicrobiales</taxon>
        <taxon>Chelatococcaceae</taxon>
        <taxon>Chelatococcus</taxon>
    </lineage>
</organism>
<sequence>MTRFAAARRFAAALFAIAAIAPRPAPAAELSDGIVRIGVLTDLSGPYSAIAGQGSVIAARMAIADFGGQVAGRPVELVAADHQNKPDIGSAIARQWFDADKVDVVVDLVNSAVGLAVMNIARERHKVTLLTGTITGRAVNEECSPTNIQWTNDTYALANSSADALVKRGGKSWFFITVDNAFGRSLEKDAAATVKRLGGTVVGSVAHPLDTTDFSSYLLQAQASGADVIGLANAGANTIDAVKQAAEFRIAPKQTLAALDAFLTDIHAIGLEVAQGMYVTQGFYWDFDDATRAWSKRFFAERQAMPTVQNAAIYSLVTHYLKAVEAVGGDDAAKVMAQLKSSPVKDFYARNAEIRRNGSLIHDIYLMRVKTPAASTYPWDYYEIDTVVPAAKAFPPLEASACGLK</sequence>
<keyword evidence="2 4" id="KW-0732">Signal</keyword>
<evidence type="ECO:0000313" key="7">
    <source>
        <dbReference type="Proteomes" id="UP000637002"/>
    </source>
</evidence>
<evidence type="ECO:0000256" key="1">
    <source>
        <dbReference type="ARBA" id="ARBA00010062"/>
    </source>
</evidence>
<dbReference type="Gene3D" id="3.40.50.2300">
    <property type="match status" value="2"/>
</dbReference>
<dbReference type="Proteomes" id="UP000637002">
    <property type="component" value="Unassembled WGS sequence"/>
</dbReference>
<dbReference type="InterPro" id="IPR028082">
    <property type="entry name" value="Peripla_BP_I"/>
</dbReference>
<dbReference type="SUPFAM" id="SSF53822">
    <property type="entry name" value="Periplasmic binding protein-like I"/>
    <property type="match status" value="1"/>
</dbReference>